<evidence type="ECO:0000313" key="1">
    <source>
        <dbReference type="EMBL" id="HIX66438.1"/>
    </source>
</evidence>
<name>A0A9D1WSS3_9FIRM</name>
<gene>
    <name evidence="1" type="ORF">H9736_09340</name>
</gene>
<protein>
    <submittedName>
        <fullName evidence="1">Uncharacterized protein</fullName>
    </submittedName>
</protein>
<evidence type="ECO:0000313" key="2">
    <source>
        <dbReference type="Proteomes" id="UP000886800"/>
    </source>
</evidence>
<dbReference type="Proteomes" id="UP000886800">
    <property type="component" value="Unassembled WGS sequence"/>
</dbReference>
<proteinExistence type="predicted"/>
<organism evidence="1 2">
    <name type="scientific">Candidatus Anaerotruncus excrementipullorum</name>
    <dbReference type="NCBI Taxonomy" id="2838465"/>
    <lineage>
        <taxon>Bacteria</taxon>
        <taxon>Bacillati</taxon>
        <taxon>Bacillota</taxon>
        <taxon>Clostridia</taxon>
        <taxon>Eubacteriales</taxon>
        <taxon>Oscillospiraceae</taxon>
        <taxon>Anaerotruncus</taxon>
    </lineage>
</organism>
<sequence>MEAMLIRSRYKVTHVQLAQEGYAALLAVDIESRDKREYLLNVYEGELVKRYVACFDQLRHCPQYHGMFMDRGSLVAVFDSVEGDPIDQVFYRGAAVEWKKRVLFADQLFHLGLSLSDFPPEISCAAFLSENLLLKPLEDRMVLRYQVAPMEGMNRREAALLLADQAKKILLRRFRSPDAEIAFLEGLEAQVFLSPVELYGYWLQHRQAITDGYQALEAKVPLQRGLYLLFRNLARGFRRLRKGKRGR</sequence>
<comment type="caution">
    <text evidence="1">The sequence shown here is derived from an EMBL/GenBank/DDBJ whole genome shotgun (WGS) entry which is preliminary data.</text>
</comment>
<reference evidence="1" key="1">
    <citation type="journal article" date="2021" name="PeerJ">
        <title>Extensive microbial diversity within the chicken gut microbiome revealed by metagenomics and culture.</title>
        <authorList>
            <person name="Gilroy R."/>
            <person name="Ravi A."/>
            <person name="Getino M."/>
            <person name="Pursley I."/>
            <person name="Horton D.L."/>
            <person name="Alikhan N.F."/>
            <person name="Baker D."/>
            <person name="Gharbi K."/>
            <person name="Hall N."/>
            <person name="Watson M."/>
            <person name="Adriaenssens E.M."/>
            <person name="Foster-Nyarko E."/>
            <person name="Jarju S."/>
            <person name="Secka A."/>
            <person name="Antonio M."/>
            <person name="Oren A."/>
            <person name="Chaudhuri R.R."/>
            <person name="La Ragione R."/>
            <person name="Hildebrand F."/>
            <person name="Pallen M.J."/>
        </authorList>
    </citation>
    <scope>NUCLEOTIDE SEQUENCE</scope>
    <source>
        <strain evidence="1">CHK188-5543</strain>
    </source>
</reference>
<reference evidence="1" key="2">
    <citation type="submission" date="2021-04" db="EMBL/GenBank/DDBJ databases">
        <authorList>
            <person name="Gilroy R."/>
        </authorList>
    </citation>
    <scope>NUCLEOTIDE SEQUENCE</scope>
    <source>
        <strain evidence="1">CHK188-5543</strain>
    </source>
</reference>
<dbReference type="AlphaFoldDB" id="A0A9D1WSS3"/>
<accession>A0A9D1WSS3</accession>
<dbReference type="EMBL" id="DXES01000194">
    <property type="protein sequence ID" value="HIX66438.1"/>
    <property type="molecule type" value="Genomic_DNA"/>
</dbReference>